<dbReference type="AlphaFoldDB" id="C6LIY4"/>
<comment type="caution">
    <text evidence="1">The sequence shown here is derived from an EMBL/GenBank/DDBJ whole genome shotgun (WGS) entry which is preliminary data.</text>
</comment>
<dbReference type="eggNOG" id="ENOG502ZT86">
    <property type="taxonomic scope" value="Bacteria"/>
</dbReference>
<name>C6LIY4_9FIRM</name>
<keyword evidence="2" id="KW-1185">Reference proteome</keyword>
<gene>
    <name evidence="1" type="ORF">BRYFOR_08615</name>
</gene>
<sequence>MELSQKKIYNDIEEIKTTIECSKRKLSGPYRLFLGYGIVQGIIFILNLTGSIIWNPDNGIPYFNFAVEMAGAGAVVILYLLVYGREKHTSNKYYLTAISIWGLIAAILPFLMLAARLVIIVWGKNFAVHSMYLLEEYKMLINMLLVCTAMIMTGYVVDKKWLTVLSMLLLFCFVIINIFPDVYYSLSIKGIERQVTLAGLFYLLVNIWGYIGLGLLLYREKKNADI</sequence>
<dbReference type="Proteomes" id="UP000005561">
    <property type="component" value="Unassembled WGS sequence"/>
</dbReference>
<dbReference type="RefSeq" id="WP_006863383.1">
    <property type="nucleotide sequence ID" value="NZ_ACCL02000018.1"/>
</dbReference>
<dbReference type="EMBL" id="ACCL02000018">
    <property type="protein sequence ID" value="EET59523.1"/>
    <property type="molecule type" value="Genomic_DNA"/>
</dbReference>
<protein>
    <submittedName>
        <fullName evidence="1">Uncharacterized protein</fullName>
    </submittedName>
</protein>
<evidence type="ECO:0000313" key="2">
    <source>
        <dbReference type="Proteomes" id="UP000005561"/>
    </source>
</evidence>
<evidence type="ECO:0000313" key="1">
    <source>
        <dbReference type="EMBL" id="EET59523.1"/>
    </source>
</evidence>
<proteinExistence type="predicted"/>
<accession>C6LIY4</accession>
<organism evidence="1 2">
    <name type="scientific">Marvinbryantia formatexigens DSM 14469</name>
    <dbReference type="NCBI Taxonomy" id="478749"/>
    <lineage>
        <taxon>Bacteria</taxon>
        <taxon>Bacillati</taxon>
        <taxon>Bacillota</taxon>
        <taxon>Clostridia</taxon>
        <taxon>Lachnospirales</taxon>
        <taxon>Lachnospiraceae</taxon>
        <taxon>Marvinbryantia</taxon>
    </lineage>
</organism>
<reference evidence="1" key="1">
    <citation type="submission" date="2009-07" db="EMBL/GenBank/DDBJ databases">
        <authorList>
            <person name="Weinstock G."/>
            <person name="Sodergren E."/>
            <person name="Clifton S."/>
            <person name="Fulton L."/>
            <person name="Fulton B."/>
            <person name="Courtney L."/>
            <person name="Fronick C."/>
            <person name="Harrison M."/>
            <person name="Strong C."/>
            <person name="Farmer C."/>
            <person name="Delahaunty K."/>
            <person name="Markovic C."/>
            <person name="Hall O."/>
            <person name="Minx P."/>
            <person name="Tomlinson C."/>
            <person name="Mitreva M."/>
            <person name="Nelson J."/>
            <person name="Hou S."/>
            <person name="Wollam A."/>
            <person name="Pepin K.H."/>
            <person name="Johnson M."/>
            <person name="Bhonagiri V."/>
            <person name="Nash W.E."/>
            <person name="Warren W."/>
            <person name="Chinwalla A."/>
            <person name="Mardis E.R."/>
            <person name="Wilson R.K."/>
        </authorList>
    </citation>
    <scope>NUCLEOTIDE SEQUENCE [LARGE SCALE GENOMIC DNA]</scope>
    <source>
        <strain evidence="1">DSM 14469</strain>
    </source>
</reference>
<dbReference type="STRING" id="168384.SAMN05660368_03045"/>